<proteinExistence type="predicted"/>
<evidence type="ECO:0000313" key="1">
    <source>
        <dbReference type="EMBL" id="CAE7148076.1"/>
    </source>
</evidence>
<dbReference type="Proteomes" id="UP000663827">
    <property type="component" value="Unassembled WGS sequence"/>
</dbReference>
<comment type="caution">
    <text evidence="1">The sequence shown here is derived from an EMBL/GenBank/DDBJ whole genome shotgun (WGS) entry which is preliminary data.</text>
</comment>
<accession>A0A8H3DYS5</accession>
<gene>
    <name evidence="1" type="ORF">RDB_LOCUS85579</name>
</gene>
<reference evidence="1" key="1">
    <citation type="submission" date="2021-01" db="EMBL/GenBank/DDBJ databases">
        <authorList>
            <person name="Kaushik A."/>
        </authorList>
    </citation>
    <scope>NUCLEOTIDE SEQUENCE</scope>
    <source>
        <strain evidence="1">AG5</strain>
    </source>
</reference>
<name>A0A8H3DYS5_9AGAM</name>
<evidence type="ECO:0000313" key="2">
    <source>
        <dbReference type="Proteomes" id="UP000663827"/>
    </source>
</evidence>
<dbReference type="EMBL" id="CAJNJQ010001749">
    <property type="protein sequence ID" value="CAE7148076.1"/>
    <property type="molecule type" value="Genomic_DNA"/>
</dbReference>
<sequence length="338" mass="38165">MPSLFSWVGRLTRYLTGTRASSSMDMEFENRYIFPNVPPRGAQYFDHSYVPWELLDAIQKDRDAVDGIDHIYVSSARYYKKPKGAQHEFLMFVLKDSTCNSRQNAIIIDRVASPGRIDNRDSPPDNLEDLAENDHRALRRNVLASVLTSSHEPIARRVSSNSSSISDSFNGITGVPALDMCRVSASGGFEDMAERLTLTPCTCIAELKFSDKSFTLEKLLNLAAAVSNHEPRYDLLKTQCYWYALMLWELVQRVSKTTATPGTSTMVPGSNSLVPWLLAHNHGAERQKELEELVAEYERRWQSFLEELPQWKNRGVKALMNRPIAPLVQEPPIVAAGQ</sequence>
<organism evidence="1 2">
    <name type="scientific">Rhizoctonia solani</name>
    <dbReference type="NCBI Taxonomy" id="456999"/>
    <lineage>
        <taxon>Eukaryota</taxon>
        <taxon>Fungi</taxon>
        <taxon>Dikarya</taxon>
        <taxon>Basidiomycota</taxon>
        <taxon>Agaricomycotina</taxon>
        <taxon>Agaricomycetes</taxon>
        <taxon>Cantharellales</taxon>
        <taxon>Ceratobasidiaceae</taxon>
        <taxon>Rhizoctonia</taxon>
    </lineage>
</organism>
<protein>
    <submittedName>
        <fullName evidence="1">Uncharacterized protein</fullName>
    </submittedName>
</protein>
<dbReference type="AlphaFoldDB" id="A0A8H3DYS5"/>